<reference evidence="1" key="2">
    <citation type="submission" date="2015-06" db="UniProtKB">
        <authorList>
            <consortium name="EnsemblMetazoa"/>
        </authorList>
    </citation>
    <scope>IDENTIFICATION</scope>
</reference>
<dbReference type="EnsemblMetazoa" id="MESCA008344-RA">
    <property type="protein sequence ID" value="MESCA008344-PA"/>
    <property type="gene ID" value="MESCA008344"/>
</dbReference>
<keyword evidence="2" id="KW-1185">Reference proteome</keyword>
<dbReference type="EMBL" id="CAQQ02133165">
    <property type="status" value="NOT_ANNOTATED_CDS"/>
    <property type="molecule type" value="Genomic_DNA"/>
</dbReference>
<reference evidence="2" key="1">
    <citation type="submission" date="2013-02" db="EMBL/GenBank/DDBJ databases">
        <authorList>
            <person name="Hughes D."/>
        </authorList>
    </citation>
    <scope>NUCLEOTIDE SEQUENCE</scope>
    <source>
        <strain>Durham</strain>
        <strain evidence="2">NC isolate 2 -- Noor lab</strain>
    </source>
</reference>
<protein>
    <submittedName>
        <fullName evidence="1">Uncharacterized protein</fullName>
    </submittedName>
</protein>
<sequence>MQSVESNIKDEEINKLRKFWIDQIEIDNESSYKMFLMQNPGTKRIYMKSPLPDANGPKNYHIHFGVTCDNCDQDPIIGF</sequence>
<organism evidence="1 2">
    <name type="scientific">Megaselia scalaris</name>
    <name type="common">Humpbacked fly</name>
    <name type="synonym">Phora scalaris</name>
    <dbReference type="NCBI Taxonomy" id="36166"/>
    <lineage>
        <taxon>Eukaryota</taxon>
        <taxon>Metazoa</taxon>
        <taxon>Ecdysozoa</taxon>
        <taxon>Arthropoda</taxon>
        <taxon>Hexapoda</taxon>
        <taxon>Insecta</taxon>
        <taxon>Pterygota</taxon>
        <taxon>Neoptera</taxon>
        <taxon>Endopterygota</taxon>
        <taxon>Diptera</taxon>
        <taxon>Brachycera</taxon>
        <taxon>Muscomorpha</taxon>
        <taxon>Platypezoidea</taxon>
        <taxon>Phoridae</taxon>
        <taxon>Megaseliini</taxon>
        <taxon>Megaselia</taxon>
    </lineage>
</organism>
<accession>T1GX06</accession>
<evidence type="ECO:0000313" key="2">
    <source>
        <dbReference type="Proteomes" id="UP000015102"/>
    </source>
</evidence>
<dbReference type="AlphaFoldDB" id="T1GX06"/>
<dbReference type="Proteomes" id="UP000015102">
    <property type="component" value="Unassembled WGS sequence"/>
</dbReference>
<dbReference type="HOGENOM" id="CLU_2612873_0_0_1"/>
<evidence type="ECO:0000313" key="1">
    <source>
        <dbReference type="EnsemblMetazoa" id="MESCA008344-PA"/>
    </source>
</evidence>
<proteinExistence type="predicted"/>
<name>T1GX06_MEGSC</name>